<dbReference type="RefSeq" id="WP_345733795.1">
    <property type="nucleotide sequence ID" value="NZ_BAAAYN010000093.1"/>
</dbReference>
<feature type="domain" description="Amidohydrolase-related" evidence="2">
    <location>
        <begin position="6"/>
        <end position="329"/>
    </location>
</feature>
<evidence type="ECO:0000313" key="3">
    <source>
        <dbReference type="EMBL" id="GAA3398601.1"/>
    </source>
</evidence>
<proteinExistence type="predicted"/>
<dbReference type="InterPro" id="IPR032466">
    <property type="entry name" value="Metal_Hydrolase"/>
</dbReference>
<sequence length="330" mass="35347">MVIPAIDLHAHALVGPAEGLMIDEPALAAARAAEARAAGAESSAVNREQIATITPLLADPVRRLAAMDEAGLDIQVVSPMPIHHYWAERPLAERYARAVNEGIVAHCAAAPGRLLGLGTVPLQHPDLAVAELTRAMELGLKGVEVSTYVAGRELSDPAFEEFWARAEELGAVVFVHPWGCTLGERLDLAYLSNTIGNPLETTLALSRLIFSGLLDRRPGLRLVAAHGGGYLPVYSSRADHAWEARRDARTCAERPSEYLRRIWYDSLVYTGEALDRLVGAVGADRVVLGSDYPFDMGVSDPLDRLALADLDAAQIDAIRGGNAAELLGLS</sequence>
<dbReference type="SUPFAM" id="SSF51556">
    <property type="entry name" value="Metallo-dependent hydrolases"/>
    <property type="match status" value="1"/>
</dbReference>
<dbReference type="Proteomes" id="UP001501676">
    <property type="component" value="Unassembled WGS sequence"/>
</dbReference>
<dbReference type="Gene3D" id="3.20.20.140">
    <property type="entry name" value="Metal-dependent hydrolases"/>
    <property type="match status" value="1"/>
</dbReference>
<protein>
    <submittedName>
        <fullName evidence="3">Amidohydrolase family protein</fullName>
    </submittedName>
</protein>
<dbReference type="InterPro" id="IPR032465">
    <property type="entry name" value="ACMSD"/>
</dbReference>
<accession>A0ABP6TBR7</accession>
<reference evidence="4" key="1">
    <citation type="journal article" date="2019" name="Int. J. Syst. Evol. Microbiol.">
        <title>The Global Catalogue of Microorganisms (GCM) 10K type strain sequencing project: providing services to taxonomists for standard genome sequencing and annotation.</title>
        <authorList>
            <consortium name="The Broad Institute Genomics Platform"/>
            <consortium name="The Broad Institute Genome Sequencing Center for Infectious Disease"/>
            <person name="Wu L."/>
            <person name="Ma J."/>
        </authorList>
    </citation>
    <scope>NUCLEOTIDE SEQUENCE [LARGE SCALE GENOMIC DNA]</scope>
    <source>
        <strain evidence="4">JCM 9458</strain>
    </source>
</reference>
<evidence type="ECO:0000256" key="1">
    <source>
        <dbReference type="ARBA" id="ARBA00023239"/>
    </source>
</evidence>
<dbReference type="PANTHER" id="PTHR21240:SF28">
    <property type="entry name" value="ISO-OROTATE DECARBOXYLASE (EUROFUNG)"/>
    <property type="match status" value="1"/>
</dbReference>
<comment type="caution">
    <text evidence="3">The sequence shown here is derived from an EMBL/GenBank/DDBJ whole genome shotgun (WGS) entry which is preliminary data.</text>
</comment>
<gene>
    <name evidence="3" type="ORF">GCM10020369_82400</name>
</gene>
<evidence type="ECO:0000259" key="2">
    <source>
        <dbReference type="Pfam" id="PF04909"/>
    </source>
</evidence>
<dbReference type="PANTHER" id="PTHR21240">
    <property type="entry name" value="2-AMINO-3-CARBOXYLMUCONATE-6-SEMIALDEHYDE DECARBOXYLASE"/>
    <property type="match status" value="1"/>
</dbReference>
<evidence type="ECO:0000313" key="4">
    <source>
        <dbReference type="Proteomes" id="UP001501676"/>
    </source>
</evidence>
<keyword evidence="4" id="KW-1185">Reference proteome</keyword>
<dbReference type="InterPro" id="IPR006680">
    <property type="entry name" value="Amidohydro-rel"/>
</dbReference>
<dbReference type="Pfam" id="PF04909">
    <property type="entry name" value="Amidohydro_2"/>
    <property type="match status" value="1"/>
</dbReference>
<keyword evidence="1" id="KW-0456">Lyase</keyword>
<dbReference type="EMBL" id="BAAAYN010000093">
    <property type="protein sequence ID" value="GAA3398601.1"/>
    <property type="molecule type" value="Genomic_DNA"/>
</dbReference>
<name>A0ABP6TBR7_9ACTN</name>
<organism evidence="3 4">
    <name type="scientific">Cryptosporangium minutisporangium</name>
    <dbReference type="NCBI Taxonomy" id="113569"/>
    <lineage>
        <taxon>Bacteria</taxon>
        <taxon>Bacillati</taxon>
        <taxon>Actinomycetota</taxon>
        <taxon>Actinomycetes</taxon>
        <taxon>Cryptosporangiales</taxon>
        <taxon>Cryptosporangiaceae</taxon>
        <taxon>Cryptosporangium</taxon>
    </lineage>
</organism>